<name>A0A922L0Q0_DERFA</name>
<dbReference type="AlphaFoldDB" id="A0A922L0Q0"/>
<sequence>MADFYLPPPSICANVLINLHILCIINVYIVHFRHTHSKYRKARIHDDDDDDDNGDEKFSKR</sequence>
<protein>
    <submittedName>
        <fullName evidence="3">Uncharacterized protein</fullName>
    </submittedName>
</protein>
<dbReference type="EMBL" id="ASGP02000009">
    <property type="protein sequence ID" value="KAH9491110.1"/>
    <property type="molecule type" value="Genomic_DNA"/>
</dbReference>
<evidence type="ECO:0000256" key="2">
    <source>
        <dbReference type="SAM" id="Phobius"/>
    </source>
</evidence>
<evidence type="ECO:0000256" key="1">
    <source>
        <dbReference type="SAM" id="MobiDB-lite"/>
    </source>
</evidence>
<keyword evidence="2" id="KW-0812">Transmembrane</keyword>
<reference evidence="3" key="1">
    <citation type="submission" date="2013-05" db="EMBL/GenBank/DDBJ databases">
        <authorList>
            <person name="Yim A.K.Y."/>
            <person name="Chan T.F."/>
            <person name="Ji K.M."/>
            <person name="Liu X.Y."/>
            <person name="Zhou J.W."/>
            <person name="Li R.Q."/>
            <person name="Yang K.Y."/>
            <person name="Li J."/>
            <person name="Li M."/>
            <person name="Law P.T.W."/>
            <person name="Wu Y.L."/>
            <person name="Cai Z.L."/>
            <person name="Qin H."/>
            <person name="Bao Y."/>
            <person name="Leung R.K.K."/>
            <person name="Ng P.K.S."/>
            <person name="Zou J."/>
            <person name="Zhong X.J."/>
            <person name="Ran P.X."/>
            <person name="Zhong N.S."/>
            <person name="Liu Z.G."/>
            <person name="Tsui S.K.W."/>
        </authorList>
    </citation>
    <scope>NUCLEOTIDE SEQUENCE</scope>
    <source>
        <strain evidence="3">Derf</strain>
        <tissue evidence="3">Whole organism</tissue>
    </source>
</reference>
<keyword evidence="2" id="KW-1133">Transmembrane helix</keyword>
<organism evidence="3 4">
    <name type="scientific">Dermatophagoides farinae</name>
    <name type="common">American house dust mite</name>
    <dbReference type="NCBI Taxonomy" id="6954"/>
    <lineage>
        <taxon>Eukaryota</taxon>
        <taxon>Metazoa</taxon>
        <taxon>Ecdysozoa</taxon>
        <taxon>Arthropoda</taxon>
        <taxon>Chelicerata</taxon>
        <taxon>Arachnida</taxon>
        <taxon>Acari</taxon>
        <taxon>Acariformes</taxon>
        <taxon>Sarcoptiformes</taxon>
        <taxon>Astigmata</taxon>
        <taxon>Psoroptidia</taxon>
        <taxon>Analgoidea</taxon>
        <taxon>Pyroglyphidae</taxon>
        <taxon>Dermatophagoidinae</taxon>
        <taxon>Dermatophagoides</taxon>
    </lineage>
</organism>
<reference evidence="3" key="2">
    <citation type="journal article" date="2022" name="Res Sq">
        <title>Comparative Genomics Reveals Insights into the Divergent Evolution of Astigmatic Mites and Household Pest Adaptations.</title>
        <authorList>
            <person name="Xiong Q."/>
            <person name="Wan A.T.-Y."/>
            <person name="Liu X.-Y."/>
            <person name="Fung C.S.-H."/>
            <person name="Xiao X."/>
            <person name="Malainual N."/>
            <person name="Hou J."/>
            <person name="Wang L."/>
            <person name="Wang M."/>
            <person name="Yang K."/>
            <person name="Cui Y."/>
            <person name="Leung E."/>
            <person name="Nong W."/>
            <person name="Shin S.-K."/>
            <person name="Au S."/>
            <person name="Jeong K.Y."/>
            <person name="Chew F.T."/>
            <person name="Hui J."/>
            <person name="Leung T.F."/>
            <person name="Tungtrongchitr A."/>
            <person name="Zhong N."/>
            <person name="Liu Z."/>
            <person name="Tsui S."/>
        </authorList>
    </citation>
    <scope>NUCLEOTIDE SEQUENCE</scope>
    <source>
        <strain evidence="3">Derf</strain>
        <tissue evidence="3">Whole organism</tissue>
    </source>
</reference>
<feature type="region of interest" description="Disordered" evidence="1">
    <location>
        <begin position="39"/>
        <end position="61"/>
    </location>
</feature>
<keyword evidence="4" id="KW-1185">Reference proteome</keyword>
<comment type="caution">
    <text evidence="3">The sequence shown here is derived from an EMBL/GenBank/DDBJ whole genome shotgun (WGS) entry which is preliminary data.</text>
</comment>
<keyword evidence="2" id="KW-0472">Membrane</keyword>
<evidence type="ECO:0000313" key="3">
    <source>
        <dbReference type="EMBL" id="KAH9491110.1"/>
    </source>
</evidence>
<accession>A0A922L0Q0</accession>
<gene>
    <name evidence="3" type="ORF">DERF_015845</name>
</gene>
<feature type="transmembrane region" description="Helical" evidence="2">
    <location>
        <begin position="6"/>
        <end position="30"/>
    </location>
</feature>
<dbReference type="Proteomes" id="UP000790347">
    <property type="component" value="Unassembled WGS sequence"/>
</dbReference>
<proteinExistence type="predicted"/>
<evidence type="ECO:0000313" key="4">
    <source>
        <dbReference type="Proteomes" id="UP000790347"/>
    </source>
</evidence>